<accession>A0ABM7T766</accession>
<gene>
    <name evidence="1" type="ORF">psyc5s11_33000</name>
</gene>
<evidence type="ECO:0000313" key="1">
    <source>
        <dbReference type="EMBL" id="BCZ47233.1"/>
    </source>
</evidence>
<sequence length="86" mass="10055">MKVVAKKIEMIAYFKKDGKITPIKFRIEEEDKCQVIKIGKIISTDLEKLCGNKMWVFTCSAVVDGVEKIFELKYDFEGCRWVLFKI</sequence>
<dbReference type="EMBL" id="AP024849">
    <property type="protein sequence ID" value="BCZ47233.1"/>
    <property type="molecule type" value="Genomic_DNA"/>
</dbReference>
<dbReference type="RefSeq" id="WP_224033600.1">
    <property type="nucleotide sequence ID" value="NZ_AP024849.1"/>
</dbReference>
<organism evidence="1 2">
    <name type="scientific">Clostridium gelidum</name>
    <dbReference type="NCBI Taxonomy" id="704125"/>
    <lineage>
        <taxon>Bacteria</taxon>
        <taxon>Bacillati</taxon>
        <taxon>Bacillota</taxon>
        <taxon>Clostridia</taxon>
        <taxon>Eubacteriales</taxon>
        <taxon>Clostridiaceae</taxon>
        <taxon>Clostridium</taxon>
    </lineage>
</organism>
<name>A0ABM7T766_9CLOT</name>
<dbReference type="Proteomes" id="UP000824633">
    <property type="component" value="Chromosome"/>
</dbReference>
<protein>
    <submittedName>
        <fullName evidence="1">Uncharacterized protein</fullName>
    </submittedName>
</protein>
<keyword evidence="2" id="KW-1185">Reference proteome</keyword>
<proteinExistence type="predicted"/>
<reference evidence="2" key="1">
    <citation type="submission" date="2021-07" db="EMBL/GenBank/DDBJ databases">
        <title>Complete genome sequencing of a Clostridium isolate.</title>
        <authorList>
            <person name="Ueki A."/>
            <person name="Tonouchi A."/>
        </authorList>
    </citation>
    <scope>NUCLEOTIDE SEQUENCE [LARGE SCALE GENOMIC DNA]</scope>
    <source>
        <strain evidence="2">C5S11</strain>
    </source>
</reference>
<evidence type="ECO:0000313" key="2">
    <source>
        <dbReference type="Proteomes" id="UP000824633"/>
    </source>
</evidence>